<dbReference type="OrthoDB" id="3263473at2759"/>
<keyword evidence="2" id="KW-1185">Reference proteome</keyword>
<sequence length="65" mass="7995">RISWCKARSRALRWQEDCILLQEEMRQVKEFLLSSQKEWELRAKQTLEPGHRAYAYRQADIREKM</sequence>
<dbReference type="AlphaFoldDB" id="A0A0D0CBH7"/>
<protein>
    <submittedName>
        <fullName evidence="1">Uncharacterized protein</fullName>
    </submittedName>
</protein>
<dbReference type="EMBL" id="KN834846">
    <property type="protein sequence ID" value="KIK52233.1"/>
    <property type="molecule type" value="Genomic_DNA"/>
</dbReference>
<name>A0A0D0CBH7_9AGAR</name>
<feature type="non-terminal residue" evidence="1">
    <location>
        <position position="65"/>
    </location>
</feature>
<accession>A0A0D0CBH7</accession>
<evidence type="ECO:0000313" key="1">
    <source>
        <dbReference type="EMBL" id="KIK52233.1"/>
    </source>
</evidence>
<dbReference type="Proteomes" id="UP000053593">
    <property type="component" value="Unassembled WGS sequence"/>
</dbReference>
<reference evidence="1 2" key="1">
    <citation type="submission" date="2014-04" db="EMBL/GenBank/DDBJ databases">
        <title>Evolutionary Origins and Diversification of the Mycorrhizal Mutualists.</title>
        <authorList>
            <consortium name="DOE Joint Genome Institute"/>
            <consortium name="Mycorrhizal Genomics Consortium"/>
            <person name="Kohler A."/>
            <person name="Kuo A."/>
            <person name="Nagy L.G."/>
            <person name="Floudas D."/>
            <person name="Copeland A."/>
            <person name="Barry K.W."/>
            <person name="Cichocki N."/>
            <person name="Veneault-Fourrey C."/>
            <person name="LaButti K."/>
            <person name="Lindquist E.A."/>
            <person name="Lipzen A."/>
            <person name="Lundell T."/>
            <person name="Morin E."/>
            <person name="Murat C."/>
            <person name="Riley R."/>
            <person name="Ohm R."/>
            <person name="Sun H."/>
            <person name="Tunlid A."/>
            <person name="Henrissat B."/>
            <person name="Grigoriev I.V."/>
            <person name="Hibbett D.S."/>
            <person name="Martin F."/>
        </authorList>
    </citation>
    <scope>NUCLEOTIDE SEQUENCE [LARGE SCALE GENOMIC DNA]</scope>
    <source>
        <strain evidence="1 2">FD-317 M1</strain>
    </source>
</reference>
<gene>
    <name evidence="1" type="ORF">GYMLUDRAFT_113276</name>
</gene>
<dbReference type="HOGENOM" id="CLU_003703_7_1_1"/>
<feature type="non-terminal residue" evidence="1">
    <location>
        <position position="1"/>
    </location>
</feature>
<organism evidence="1 2">
    <name type="scientific">Collybiopsis luxurians FD-317 M1</name>
    <dbReference type="NCBI Taxonomy" id="944289"/>
    <lineage>
        <taxon>Eukaryota</taxon>
        <taxon>Fungi</taxon>
        <taxon>Dikarya</taxon>
        <taxon>Basidiomycota</taxon>
        <taxon>Agaricomycotina</taxon>
        <taxon>Agaricomycetes</taxon>
        <taxon>Agaricomycetidae</taxon>
        <taxon>Agaricales</taxon>
        <taxon>Marasmiineae</taxon>
        <taxon>Omphalotaceae</taxon>
        <taxon>Collybiopsis</taxon>
        <taxon>Collybiopsis luxurians</taxon>
    </lineage>
</organism>
<evidence type="ECO:0000313" key="2">
    <source>
        <dbReference type="Proteomes" id="UP000053593"/>
    </source>
</evidence>
<proteinExistence type="predicted"/>